<dbReference type="Pfam" id="PF02100">
    <property type="entry name" value="ODC_AZ"/>
    <property type="match status" value="1"/>
</dbReference>
<dbReference type="GO" id="GO:0005737">
    <property type="term" value="C:cytoplasm"/>
    <property type="evidence" value="ECO:0000318"/>
    <property type="project" value="GO_Central"/>
</dbReference>
<dbReference type="PANTHER" id="PTHR10279:SF10">
    <property type="entry name" value="ORNITHINE DECARBOXYLASE ANTIZYME"/>
    <property type="match status" value="1"/>
</dbReference>
<dbReference type="RefSeq" id="XP_026691049.1">
    <property type="nucleotide sequence ID" value="XM_026835248.1"/>
</dbReference>
<evidence type="ECO:0000256" key="4">
    <source>
        <dbReference type="ARBA" id="ARBA00017712"/>
    </source>
</evidence>
<evidence type="ECO:0000256" key="2">
    <source>
        <dbReference type="ARBA" id="ARBA00004496"/>
    </source>
</evidence>
<accession>F6UKH7</accession>
<reference evidence="11" key="2">
    <citation type="journal article" date="2008" name="Genome Biol.">
        <title>Improved genome assembly and evidence-based global gene model set for the chordate Ciona intestinalis: new insight into intron and operon populations.</title>
        <authorList>
            <person name="Satou Y."/>
            <person name="Mineta K."/>
            <person name="Ogasawara M."/>
            <person name="Sasakura Y."/>
            <person name="Shoguchi E."/>
            <person name="Ueno K."/>
            <person name="Yamada L."/>
            <person name="Matsumoto J."/>
            <person name="Wasserscheid J."/>
            <person name="Dewar K."/>
            <person name="Wiley G.B."/>
            <person name="Macmil S.L."/>
            <person name="Roe B.A."/>
            <person name="Zeller R.W."/>
            <person name="Hastings K.E."/>
            <person name="Lemaire P."/>
            <person name="Lindquist E."/>
            <person name="Endo T."/>
            <person name="Hotta K."/>
            <person name="Inaba K."/>
        </authorList>
    </citation>
    <scope>NUCLEOTIDE SEQUENCE [LARGE SCALE GENOMIC DNA]</scope>
    <source>
        <strain evidence="11">wild type</strain>
    </source>
</reference>
<dbReference type="Gene3D" id="3.40.630.60">
    <property type="match status" value="1"/>
</dbReference>
<reference evidence="12" key="1">
    <citation type="journal article" date="2002" name="Science">
        <title>The draft genome of Ciona intestinalis: insights into chordate and vertebrate origins.</title>
        <authorList>
            <person name="Dehal P."/>
            <person name="Satou Y."/>
            <person name="Campbell R.K."/>
            <person name="Chapman J."/>
            <person name="Degnan B."/>
            <person name="De Tomaso A."/>
            <person name="Davidson B."/>
            <person name="Di Gregorio A."/>
            <person name="Gelpke M."/>
            <person name="Goodstein D.M."/>
            <person name="Harafuji N."/>
            <person name="Hastings K.E."/>
            <person name="Ho I."/>
            <person name="Hotta K."/>
            <person name="Huang W."/>
            <person name="Kawashima T."/>
            <person name="Lemaire P."/>
            <person name="Martinez D."/>
            <person name="Meinertzhagen I.A."/>
            <person name="Necula S."/>
            <person name="Nonaka M."/>
            <person name="Putnam N."/>
            <person name="Rash S."/>
            <person name="Saiga H."/>
            <person name="Satake M."/>
            <person name="Terry A."/>
            <person name="Yamada L."/>
            <person name="Wang H.G."/>
            <person name="Awazu S."/>
            <person name="Azumi K."/>
            <person name="Boore J."/>
            <person name="Branno M."/>
            <person name="Chin-Bow S."/>
            <person name="DeSantis R."/>
            <person name="Doyle S."/>
            <person name="Francino P."/>
            <person name="Keys D.N."/>
            <person name="Haga S."/>
            <person name="Hayashi H."/>
            <person name="Hino K."/>
            <person name="Imai K.S."/>
            <person name="Inaba K."/>
            <person name="Kano S."/>
            <person name="Kobayashi K."/>
            <person name="Kobayashi M."/>
            <person name="Lee B.I."/>
            <person name="Makabe K.W."/>
            <person name="Manohar C."/>
            <person name="Matassi G."/>
            <person name="Medina M."/>
            <person name="Mochizuki Y."/>
            <person name="Mount S."/>
            <person name="Morishita T."/>
            <person name="Miura S."/>
            <person name="Nakayama A."/>
            <person name="Nishizaka S."/>
            <person name="Nomoto H."/>
            <person name="Ohta F."/>
            <person name="Oishi K."/>
            <person name="Rigoutsos I."/>
            <person name="Sano M."/>
            <person name="Sasaki A."/>
            <person name="Sasakura Y."/>
            <person name="Shoguchi E."/>
            <person name="Shin-i T."/>
            <person name="Spagnuolo A."/>
            <person name="Stainier D."/>
            <person name="Suzuki M.M."/>
            <person name="Tassy O."/>
            <person name="Takatori N."/>
            <person name="Tokuoka M."/>
            <person name="Yagi K."/>
            <person name="Yoshizaki F."/>
            <person name="Wada S."/>
            <person name="Zhang C."/>
            <person name="Hyatt P.D."/>
            <person name="Larimer F."/>
            <person name="Detter C."/>
            <person name="Doggett N."/>
            <person name="Glavina T."/>
            <person name="Hawkins T."/>
            <person name="Richardson P."/>
            <person name="Lucas S."/>
            <person name="Kohara Y."/>
            <person name="Levine M."/>
            <person name="Satoh N."/>
            <person name="Rokhsar D.S."/>
        </authorList>
    </citation>
    <scope>NUCLEOTIDE SEQUENCE [LARGE SCALE GENOMIC DNA]</scope>
</reference>
<dbReference type="OrthoDB" id="5959761at2759"/>
<comment type="subcellular location">
    <subcellularLocation>
        <location evidence="2">Cytoplasm</location>
    </subcellularLocation>
    <subcellularLocation>
        <location evidence="1">Nucleus</location>
    </subcellularLocation>
</comment>
<dbReference type="AlphaFoldDB" id="F6UKH7"/>
<accession>A0A1W2WL04</accession>
<dbReference type="KEGG" id="cin:100184038"/>
<keyword evidence="12" id="KW-1185">Reference proteome</keyword>
<evidence type="ECO:0000256" key="10">
    <source>
        <dbReference type="ARBA" id="ARBA00071308"/>
    </source>
</evidence>
<sequence>MKKKRKKQATLPSSPLSWLDHKATIRRRPSLGSAPDVLNNKHSNSSSLKFANQLLKSVSNQGHEIKLKSFIRNITEKTVVCWDTVAIGERLYVHVPINVNRDSFVALLDYAEEELEVSQVVVCIDANSQDLPNMVKAFRFMGFEHIHPDDPSMKVLKQSSDLQGFRYLGYDLD</sequence>
<organism evidence="11 12">
    <name type="scientific">Ciona intestinalis</name>
    <name type="common">Transparent sea squirt</name>
    <name type="synonym">Ascidia intestinalis</name>
    <dbReference type="NCBI Taxonomy" id="7719"/>
    <lineage>
        <taxon>Eukaryota</taxon>
        <taxon>Metazoa</taxon>
        <taxon>Chordata</taxon>
        <taxon>Tunicata</taxon>
        <taxon>Ascidiacea</taxon>
        <taxon>Phlebobranchia</taxon>
        <taxon>Cionidae</taxon>
        <taxon>Ciona</taxon>
    </lineage>
</organism>
<dbReference type="InterPro" id="IPR002993">
    <property type="entry name" value="ODC_AZ"/>
</dbReference>
<reference evidence="11" key="4">
    <citation type="submission" date="2025-09" db="UniProtKB">
        <authorList>
            <consortium name="Ensembl"/>
        </authorList>
    </citation>
    <scope>IDENTIFICATION</scope>
</reference>
<evidence type="ECO:0000313" key="11">
    <source>
        <dbReference type="Ensembl" id="ENSCINP00000022586.2"/>
    </source>
</evidence>
<evidence type="ECO:0000256" key="8">
    <source>
        <dbReference type="ARBA" id="ARBA00023242"/>
    </source>
</evidence>
<dbReference type="GO" id="GO:0008073">
    <property type="term" value="F:ornithine decarboxylase inhibitor activity"/>
    <property type="evidence" value="ECO:0000318"/>
    <property type="project" value="GO_Central"/>
</dbReference>
<gene>
    <name evidence="11" type="primary">LOC100184038</name>
</gene>
<keyword evidence="6" id="KW-0597">Phosphoprotein</keyword>
<comment type="similarity">
    <text evidence="3">Belongs to the ODC antizyme family.</text>
</comment>
<evidence type="ECO:0000256" key="3">
    <source>
        <dbReference type="ARBA" id="ARBA00008796"/>
    </source>
</evidence>
<comment type="function">
    <text evidence="9">Ornithine decarboxylase (ODC) antizyme protein that negatively regulates ODC activity and intracellular polyamine biosynthesis and uptake in response to increased intracellular polyamine levels. Binds to ODC monomers, inhibiting the assembly of the functional ODC homodimers. Does not target the ODC monomers for degradation, which allows a protein synthesis-independent restoration of ODC activity. Stabilizes AZIN2 by interfering with its ubiquitination. Involved in the translocation of AZNI2 from ER-Golgi intermediate compartment (ERGIC) to the cytosol. Probably plays a key role in spermatogenesis by regulating the intracellular concentration of polyamines in haploid germ cells.</text>
</comment>
<keyword evidence="7" id="KW-0688">Ribosomal frameshifting</keyword>
<evidence type="ECO:0000256" key="7">
    <source>
        <dbReference type="ARBA" id="ARBA00022758"/>
    </source>
</evidence>
<dbReference type="GO" id="GO:0005634">
    <property type="term" value="C:nucleus"/>
    <property type="evidence" value="ECO:0000318"/>
    <property type="project" value="GO_Central"/>
</dbReference>
<evidence type="ECO:0000256" key="9">
    <source>
        <dbReference type="ARBA" id="ARBA00053466"/>
    </source>
</evidence>
<dbReference type="Proteomes" id="UP000008144">
    <property type="component" value="Chromosome 7"/>
</dbReference>
<keyword evidence="8" id="KW-0539">Nucleus</keyword>
<dbReference type="FunCoup" id="F6UKH7">
    <property type="interactions" value="5"/>
</dbReference>
<dbReference type="InterPro" id="IPR016181">
    <property type="entry name" value="Acyl_CoA_acyltransferase"/>
</dbReference>
<evidence type="ECO:0000313" key="12">
    <source>
        <dbReference type="Proteomes" id="UP000008144"/>
    </source>
</evidence>
<dbReference type="Ensembl" id="ENSCINT00000022832.2">
    <property type="protein sequence ID" value="ENSCINP00000022586.2"/>
    <property type="gene ID" value="ENSCING00000011954.2"/>
</dbReference>
<proteinExistence type="inferred from homology"/>
<keyword evidence="5" id="KW-0963">Cytoplasm</keyword>
<dbReference type="STRING" id="7719.ENSCINP00000022586"/>
<evidence type="ECO:0000256" key="5">
    <source>
        <dbReference type="ARBA" id="ARBA00022490"/>
    </source>
</evidence>
<name>F6UKH7_CIOIN</name>
<dbReference type="GeneID" id="100184038"/>
<evidence type="ECO:0000256" key="1">
    <source>
        <dbReference type="ARBA" id="ARBA00004123"/>
    </source>
</evidence>
<dbReference type="HOGENOM" id="CLU_1547000_0_0_1"/>
<reference evidence="11" key="3">
    <citation type="submission" date="2025-08" db="UniProtKB">
        <authorList>
            <consortium name="Ensembl"/>
        </authorList>
    </citation>
    <scope>IDENTIFICATION</scope>
</reference>
<dbReference type="GO" id="GO:0075523">
    <property type="term" value="P:viral translational frameshifting"/>
    <property type="evidence" value="ECO:0007669"/>
    <property type="project" value="UniProtKB-KW"/>
</dbReference>
<evidence type="ECO:0000256" key="6">
    <source>
        <dbReference type="ARBA" id="ARBA00022553"/>
    </source>
</evidence>
<dbReference type="InterPro" id="IPR038581">
    <property type="entry name" value="ODC_AZ_sf"/>
</dbReference>
<dbReference type="SUPFAM" id="SSF55729">
    <property type="entry name" value="Acyl-CoA N-acyltransferases (Nat)"/>
    <property type="match status" value="1"/>
</dbReference>
<dbReference type="FunFam" id="3.40.630.60:FF:000002">
    <property type="entry name" value="Ornithine decarboxylase antizyme 3"/>
    <property type="match status" value="1"/>
</dbReference>
<protein>
    <recommendedName>
        <fullName evidence="4">Ornithine decarboxylase antizyme</fullName>
    </recommendedName>
    <alternativeName>
        <fullName evidence="10">Ornithine decarboxylase antizyme 3</fullName>
    </alternativeName>
</protein>
<dbReference type="EMBL" id="EAAA01002405">
    <property type="status" value="NOT_ANNOTATED_CDS"/>
    <property type="molecule type" value="Genomic_DNA"/>
</dbReference>
<dbReference type="PANTHER" id="PTHR10279">
    <property type="entry name" value="ORNITHINE DECARBOXYLASE ANTIZYME"/>
    <property type="match status" value="1"/>
</dbReference>
<dbReference type="InParanoid" id="F6UKH7"/>